<dbReference type="Gene3D" id="3.40.50.1980">
    <property type="entry name" value="Nitrogenase molybdenum iron protein domain"/>
    <property type="match status" value="2"/>
</dbReference>
<protein>
    <submittedName>
        <fullName evidence="5">Zinc transport system substrate-binding protein</fullName>
    </submittedName>
</protein>
<dbReference type="InterPro" id="IPR006127">
    <property type="entry name" value="ZnuA-like"/>
</dbReference>
<dbReference type="GO" id="GO:0046872">
    <property type="term" value="F:metal ion binding"/>
    <property type="evidence" value="ECO:0007669"/>
    <property type="project" value="InterPro"/>
</dbReference>
<dbReference type="SUPFAM" id="SSF53807">
    <property type="entry name" value="Helical backbone' metal receptor"/>
    <property type="match status" value="1"/>
</dbReference>
<keyword evidence="3" id="KW-0732">Signal</keyword>
<dbReference type="AlphaFoldDB" id="A0A1G7S951"/>
<proteinExistence type="inferred from homology"/>
<dbReference type="STRING" id="504805.SAMN05421505_102212"/>
<dbReference type="EMBL" id="FNCN01000002">
    <property type="protein sequence ID" value="SDG19474.1"/>
    <property type="molecule type" value="Genomic_DNA"/>
</dbReference>
<evidence type="ECO:0000256" key="1">
    <source>
        <dbReference type="ARBA" id="ARBA00011028"/>
    </source>
</evidence>
<gene>
    <name evidence="5" type="ORF">SAMN05421505_102212</name>
</gene>
<dbReference type="Pfam" id="PF01297">
    <property type="entry name" value="ZnuA"/>
    <property type="match status" value="1"/>
</dbReference>
<feature type="region of interest" description="Disordered" evidence="4">
    <location>
        <begin position="140"/>
        <end position="178"/>
    </location>
</feature>
<keyword evidence="2" id="KW-0813">Transport</keyword>
<dbReference type="PANTHER" id="PTHR42953">
    <property type="entry name" value="HIGH-AFFINITY ZINC UPTAKE SYSTEM PROTEIN ZNUA-RELATED"/>
    <property type="match status" value="1"/>
</dbReference>
<evidence type="ECO:0000313" key="5">
    <source>
        <dbReference type="EMBL" id="SDG19474.1"/>
    </source>
</evidence>
<evidence type="ECO:0000256" key="3">
    <source>
        <dbReference type="ARBA" id="ARBA00022729"/>
    </source>
</evidence>
<reference evidence="5 6" key="1">
    <citation type="submission" date="2016-10" db="EMBL/GenBank/DDBJ databases">
        <authorList>
            <person name="de Groot N.N."/>
        </authorList>
    </citation>
    <scope>NUCLEOTIDE SEQUENCE [LARGE SCALE GENOMIC DNA]</scope>
    <source>
        <strain evidence="5 6">CPCC 201354</strain>
    </source>
</reference>
<name>A0A1G7S951_9ACTN</name>
<sequence length="341" mass="35658">MVLTTIFNLPILNCMKFHPLRTAGLVTGAALLTVTGAACGAGSTGNAASGGKPEILAAFYPLQWLTERVGGTAAQVTGLTNPGVEPHDVELTPKQIAALTEARLTVYVKGIQPAVDEAVEQHANGRGFDATTAVTTLPATSGEVEPHGDDAHPEEGHSEGDGHDHSADGEQGHDPHIWLDPSRLATVAVKLGDKLAEVDPAGAQGYRERAGAAAKELTTLDQEFTKGLATCGKRTIVTAHAAFAYLADRYKFEQVGISGIDPDSEPSPARLAQVAEVAKREKINTIFTEALVSPKVADVLAREVGAKTGVLDPVESKPASGDYLSAMRQNLAALRTAMECT</sequence>
<evidence type="ECO:0000256" key="4">
    <source>
        <dbReference type="SAM" id="MobiDB-lite"/>
    </source>
</evidence>
<keyword evidence="6" id="KW-1185">Reference proteome</keyword>
<dbReference type="InterPro" id="IPR050492">
    <property type="entry name" value="Bact_metal-bind_prot9"/>
</dbReference>
<dbReference type="Proteomes" id="UP000198923">
    <property type="component" value="Unassembled WGS sequence"/>
</dbReference>
<evidence type="ECO:0000313" key="6">
    <source>
        <dbReference type="Proteomes" id="UP000198923"/>
    </source>
</evidence>
<comment type="similarity">
    <text evidence="1">Belongs to the bacterial solute-binding protein 9 family.</text>
</comment>
<evidence type="ECO:0000256" key="2">
    <source>
        <dbReference type="ARBA" id="ARBA00022448"/>
    </source>
</evidence>
<accession>A0A1G7S951</accession>
<dbReference type="GO" id="GO:0030001">
    <property type="term" value="P:metal ion transport"/>
    <property type="evidence" value="ECO:0007669"/>
    <property type="project" value="InterPro"/>
</dbReference>
<feature type="compositionally biased region" description="Basic and acidic residues" evidence="4">
    <location>
        <begin position="144"/>
        <end position="177"/>
    </location>
</feature>
<dbReference type="PANTHER" id="PTHR42953:SF3">
    <property type="entry name" value="HIGH-AFFINITY ZINC UPTAKE SYSTEM PROTEIN ZNUA"/>
    <property type="match status" value="1"/>
</dbReference>
<organism evidence="5 6">
    <name type="scientific">Sinosporangium album</name>
    <dbReference type="NCBI Taxonomy" id="504805"/>
    <lineage>
        <taxon>Bacteria</taxon>
        <taxon>Bacillati</taxon>
        <taxon>Actinomycetota</taxon>
        <taxon>Actinomycetes</taxon>
        <taxon>Streptosporangiales</taxon>
        <taxon>Streptosporangiaceae</taxon>
        <taxon>Sinosporangium</taxon>
    </lineage>
</organism>